<evidence type="ECO:0000256" key="5">
    <source>
        <dbReference type="ARBA" id="ARBA00022729"/>
    </source>
</evidence>
<dbReference type="CDD" id="cd01347">
    <property type="entry name" value="ligand_gated_channel"/>
    <property type="match status" value="1"/>
</dbReference>
<evidence type="ECO:0000256" key="6">
    <source>
        <dbReference type="ARBA" id="ARBA00023065"/>
    </source>
</evidence>
<dbReference type="InterPro" id="IPR039426">
    <property type="entry name" value="TonB-dep_rcpt-like"/>
</dbReference>
<gene>
    <name evidence="15" type="ORF">HXX02_06555</name>
</gene>
<evidence type="ECO:0000256" key="1">
    <source>
        <dbReference type="ARBA" id="ARBA00004571"/>
    </source>
</evidence>
<keyword evidence="4 10" id="KW-0812">Transmembrane</keyword>
<dbReference type="InterPro" id="IPR000531">
    <property type="entry name" value="Beta-barrel_TonB"/>
</dbReference>
<name>A0ABT1P1V5_9GAMM</name>
<comment type="similarity">
    <text evidence="10 11">Belongs to the TonB-dependent receptor family.</text>
</comment>
<dbReference type="PROSITE" id="PS52016">
    <property type="entry name" value="TONB_DEPENDENT_REC_3"/>
    <property type="match status" value="1"/>
</dbReference>
<feature type="chain" id="PRO_5045524071" evidence="12">
    <location>
        <begin position="23"/>
        <end position="641"/>
    </location>
</feature>
<evidence type="ECO:0000256" key="4">
    <source>
        <dbReference type="ARBA" id="ARBA00022692"/>
    </source>
</evidence>
<evidence type="ECO:0000256" key="9">
    <source>
        <dbReference type="ARBA" id="ARBA00023237"/>
    </source>
</evidence>
<feature type="domain" description="TonB-dependent receptor-like beta-barrel" evidence="13">
    <location>
        <begin position="243"/>
        <end position="612"/>
    </location>
</feature>
<comment type="subcellular location">
    <subcellularLocation>
        <location evidence="1 10">Cell outer membrane</location>
        <topology evidence="1 10">Multi-pass membrane protein</topology>
    </subcellularLocation>
</comment>
<dbReference type="Pfam" id="PF00593">
    <property type="entry name" value="TonB_dep_Rec_b-barrel"/>
    <property type="match status" value="1"/>
</dbReference>
<dbReference type="EMBL" id="JACASI010000015">
    <property type="protein sequence ID" value="MCQ3829099.1"/>
    <property type="molecule type" value="Genomic_DNA"/>
</dbReference>
<keyword evidence="5 12" id="KW-0732">Signal</keyword>
<dbReference type="InterPro" id="IPR036942">
    <property type="entry name" value="Beta-barrel_TonB_sf"/>
</dbReference>
<keyword evidence="3 10" id="KW-1134">Transmembrane beta strand</keyword>
<dbReference type="PANTHER" id="PTHR30069:SF53">
    <property type="entry name" value="COLICIN I RECEPTOR-RELATED"/>
    <property type="match status" value="1"/>
</dbReference>
<organism evidence="15 16">
    <name type="scientific">Microbulbifer elongatus</name>
    <dbReference type="NCBI Taxonomy" id="86173"/>
    <lineage>
        <taxon>Bacteria</taxon>
        <taxon>Pseudomonadati</taxon>
        <taxon>Pseudomonadota</taxon>
        <taxon>Gammaproteobacteria</taxon>
        <taxon>Cellvibrionales</taxon>
        <taxon>Microbulbiferaceae</taxon>
        <taxon>Microbulbifer</taxon>
    </lineage>
</organism>
<dbReference type="Gene3D" id="2.40.170.20">
    <property type="entry name" value="TonB-dependent receptor, beta-barrel domain"/>
    <property type="match status" value="1"/>
</dbReference>
<evidence type="ECO:0000256" key="10">
    <source>
        <dbReference type="PROSITE-ProRule" id="PRU01360"/>
    </source>
</evidence>
<evidence type="ECO:0000256" key="8">
    <source>
        <dbReference type="ARBA" id="ARBA00023136"/>
    </source>
</evidence>
<evidence type="ECO:0000259" key="14">
    <source>
        <dbReference type="Pfam" id="PF07715"/>
    </source>
</evidence>
<keyword evidence="8 10" id="KW-0472">Membrane</keyword>
<keyword evidence="7 11" id="KW-0798">TonB box</keyword>
<keyword evidence="2 10" id="KW-0813">Transport</keyword>
<dbReference type="Proteomes" id="UP001205566">
    <property type="component" value="Unassembled WGS sequence"/>
</dbReference>
<evidence type="ECO:0000259" key="13">
    <source>
        <dbReference type="Pfam" id="PF00593"/>
    </source>
</evidence>
<dbReference type="SUPFAM" id="SSF56935">
    <property type="entry name" value="Porins"/>
    <property type="match status" value="1"/>
</dbReference>
<evidence type="ECO:0000313" key="15">
    <source>
        <dbReference type="EMBL" id="MCQ3829099.1"/>
    </source>
</evidence>
<protein>
    <submittedName>
        <fullName evidence="15">TonB-dependent receptor</fullName>
    </submittedName>
</protein>
<dbReference type="Gene3D" id="2.170.130.10">
    <property type="entry name" value="TonB-dependent receptor, plug domain"/>
    <property type="match status" value="1"/>
</dbReference>
<evidence type="ECO:0000313" key="16">
    <source>
        <dbReference type="Proteomes" id="UP001205566"/>
    </source>
</evidence>
<dbReference type="RefSeq" id="WP_255873980.1">
    <property type="nucleotide sequence ID" value="NZ_JACASI010000015.1"/>
</dbReference>
<feature type="signal peptide" evidence="12">
    <location>
        <begin position="1"/>
        <end position="22"/>
    </location>
</feature>
<evidence type="ECO:0000256" key="7">
    <source>
        <dbReference type="ARBA" id="ARBA00023077"/>
    </source>
</evidence>
<comment type="caution">
    <text evidence="15">The sequence shown here is derived from an EMBL/GenBank/DDBJ whole genome shotgun (WGS) entry which is preliminary data.</text>
</comment>
<evidence type="ECO:0000256" key="12">
    <source>
        <dbReference type="SAM" id="SignalP"/>
    </source>
</evidence>
<sequence length="641" mass="69699">MLTKSTLSALIALNLVAVPAMAQQSSAQAAGDTEEVVVTATLNARDSATSPAFTSVITAEEITRTSVNSLADLLRDTVGVNNRSDSLGRDEIQIRGMGGRYTLVLVDGKRVSSAGALWRGGDFDYNSVPLGSIQRVEIVRGPMAALYGSDAIGGVVNIITKAPSQDWHGTLNAEFRGIEGGEEGAQQRLNASVSGALGDRVTQSLSGEIYQRDAWYRDAETDVPGLEEKESASLVSTTRIKLDDRQSLDVDLSYNSDDRPYGIYSGGPSYREQNIDRFTYGLTHSGSWDWGKTVVFLKQEDSEIEDFNSRYDAPQDRTLKEENTYVKAYGSTELGSNALTAGIEYRDQSLKDAISYTETGSESVATTSLFAQDEIAITERLNLTLGGRVDDHDLFGNHFSPKVFVTYALNESVVLKGGVSEAFKAPDAYQSSEQYQIISCGGSCYIPGNPELEPETSTNIEAGIEVREQAWRLSAVIFDNDVEDQIQASFSAVTNSRVWVNLSDSHTRGIEIDGRVALSDTVALSGNLTHMFIAEYSSGGDPIDVEHQPETMANLSLNWQLTDALSGNLSANYLGDQVDWSGNPLPAYTRTDITGAYDLTDAIGLRFGIKNVTDVDLQEENGGFYSRELGRNYFLSANYSF</sequence>
<keyword evidence="9 10" id="KW-0998">Cell outer membrane</keyword>
<evidence type="ECO:0000256" key="3">
    <source>
        <dbReference type="ARBA" id="ARBA00022452"/>
    </source>
</evidence>
<keyword evidence="16" id="KW-1185">Reference proteome</keyword>
<evidence type="ECO:0000256" key="11">
    <source>
        <dbReference type="RuleBase" id="RU003357"/>
    </source>
</evidence>
<dbReference type="InterPro" id="IPR037066">
    <property type="entry name" value="Plug_dom_sf"/>
</dbReference>
<evidence type="ECO:0000256" key="2">
    <source>
        <dbReference type="ARBA" id="ARBA00022448"/>
    </source>
</evidence>
<keyword evidence="15" id="KW-0675">Receptor</keyword>
<dbReference type="InterPro" id="IPR012910">
    <property type="entry name" value="Plug_dom"/>
</dbReference>
<feature type="domain" description="TonB-dependent receptor plug" evidence="14">
    <location>
        <begin position="49"/>
        <end position="155"/>
    </location>
</feature>
<dbReference type="Pfam" id="PF07715">
    <property type="entry name" value="Plug"/>
    <property type="match status" value="1"/>
</dbReference>
<proteinExistence type="inferred from homology"/>
<accession>A0ABT1P1V5</accession>
<reference evidence="15" key="1">
    <citation type="thesis" date="2020" institute="Technische Universitat Dresden" country="Dresden, Germany">
        <title>The Agarolytic System of Microbulbifer elongatus PORT2, Isolated from Batu Karas, Pangandaran West Java Indonesia.</title>
        <authorList>
            <person name="Anggraeni S.R."/>
        </authorList>
    </citation>
    <scope>NUCLEOTIDE SEQUENCE</scope>
    <source>
        <strain evidence="15">PORT2</strain>
    </source>
</reference>
<keyword evidence="6" id="KW-0406">Ion transport</keyword>
<dbReference type="PANTHER" id="PTHR30069">
    <property type="entry name" value="TONB-DEPENDENT OUTER MEMBRANE RECEPTOR"/>
    <property type="match status" value="1"/>
</dbReference>